<dbReference type="SUPFAM" id="SSF82549">
    <property type="entry name" value="DAK1/DegV-like"/>
    <property type="match status" value="1"/>
</dbReference>
<dbReference type="Gene3D" id="3.30.1180.10">
    <property type="match status" value="1"/>
</dbReference>
<dbReference type="Gene3D" id="3.40.50.10440">
    <property type="entry name" value="Dihydroxyacetone kinase, domain 1"/>
    <property type="match status" value="1"/>
</dbReference>
<dbReference type="PANTHER" id="PTHR33434">
    <property type="entry name" value="DEGV DOMAIN-CONTAINING PROTEIN DR_1986-RELATED"/>
    <property type="match status" value="1"/>
</dbReference>
<protein>
    <submittedName>
        <fullName evidence="2">EDD domain protein, DegV family</fullName>
    </submittedName>
</protein>
<dbReference type="Proteomes" id="UP000005753">
    <property type="component" value="Chromosome"/>
</dbReference>
<accession>I5AWD4</accession>
<dbReference type="STRING" id="633697.EubceDRAFT1_2373"/>
<dbReference type="InterPro" id="IPR003797">
    <property type="entry name" value="DegV"/>
</dbReference>
<dbReference type="EMBL" id="CM001487">
    <property type="protein sequence ID" value="EIM58107.1"/>
    <property type="molecule type" value="Genomic_DNA"/>
</dbReference>
<keyword evidence="3" id="KW-1185">Reference proteome</keyword>
<dbReference type="OrthoDB" id="2138472at2"/>
<reference evidence="2 3" key="1">
    <citation type="submission" date="2010-08" db="EMBL/GenBank/DDBJ databases">
        <authorList>
            <consortium name="US DOE Joint Genome Institute (JGI-PGF)"/>
            <person name="Lucas S."/>
            <person name="Copeland A."/>
            <person name="Lapidus A."/>
            <person name="Cheng J.-F."/>
            <person name="Bruce D."/>
            <person name="Goodwin L."/>
            <person name="Pitluck S."/>
            <person name="Land M.L."/>
            <person name="Hauser L."/>
            <person name="Chang Y.-J."/>
            <person name="Anderson I.J."/>
            <person name="Johnson E."/>
            <person name="Mulhopadhyay B."/>
            <person name="Kyrpides N."/>
            <person name="Woyke T.J."/>
        </authorList>
    </citation>
    <scope>NUCLEOTIDE SEQUENCE [LARGE SCALE GENOMIC DNA]</scope>
    <source>
        <strain evidence="2 3">6</strain>
    </source>
</reference>
<evidence type="ECO:0000256" key="1">
    <source>
        <dbReference type="ARBA" id="ARBA00023121"/>
    </source>
</evidence>
<dbReference type="GO" id="GO:0008289">
    <property type="term" value="F:lipid binding"/>
    <property type="evidence" value="ECO:0007669"/>
    <property type="project" value="UniProtKB-KW"/>
</dbReference>
<name>I5AWD4_EUBC6</name>
<dbReference type="InterPro" id="IPR043168">
    <property type="entry name" value="DegV_C"/>
</dbReference>
<organism evidence="2 3">
    <name type="scientific">Eubacterium cellulosolvens (strain ATCC 43171 / JCM 9499 / 6)</name>
    <name type="common">Cillobacterium cellulosolvens</name>
    <dbReference type="NCBI Taxonomy" id="633697"/>
    <lineage>
        <taxon>Bacteria</taxon>
        <taxon>Bacillati</taxon>
        <taxon>Bacillota</taxon>
        <taxon>Clostridia</taxon>
        <taxon>Eubacteriales</taxon>
        <taxon>Eubacteriaceae</taxon>
        <taxon>Eubacterium</taxon>
    </lineage>
</organism>
<dbReference type="Gene3D" id="2.20.28.50">
    <property type="entry name" value="degv family protein"/>
    <property type="match status" value="1"/>
</dbReference>
<gene>
    <name evidence="2" type="ORF">EubceDRAFT1_2373</name>
</gene>
<keyword evidence="1" id="KW-0446">Lipid-binding</keyword>
<proteinExistence type="predicted"/>
<evidence type="ECO:0000313" key="2">
    <source>
        <dbReference type="EMBL" id="EIM58107.1"/>
    </source>
</evidence>
<dbReference type="eggNOG" id="COG1307">
    <property type="taxonomic scope" value="Bacteria"/>
</dbReference>
<dbReference type="AlphaFoldDB" id="I5AWD4"/>
<reference evidence="2 3" key="2">
    <citation type="submission" date="2012-02" db="EMBL/GenBank/DDBJ databases">
        <title>Improved High-Quality Draft sequence of Eubacterium cellulosolvens 6.</title>
        <authorList>
            <consortium name="US DOE Joint Genome Institute"/>
            <person name="Lucas S."/>
            <person name="Han J."/>
            <person name="Lapidus A."/>
            <person name="Cheng J.-F."/>
            <person name="Goodwin L."/>
            <person name="Pitluck S."/>
            <person name="Peters L."/>
            <person name="Mikhailova N."/>
            <person name="Gu W."/>
            <person name="Detter J.C."/>
            <person name="Han C."/>
            <person name="Tapia R."/>
            <person name="Land M."/>
            <person name="Hauser L."/>
            <person name="Kyrpides N."/>
            <person name="Ivanova N."/>
            <person name="Pagani I."/>
            <person name="Johnson E."/>
            <person name="Mukhopadhyay B."/>
            <person name="Anderson I."/>
            <person name="Woyke T."/>
        </authorList>
    </citation>
    <scope>NUCLEOTIDE SEQUENCE [LARGE SCALE GENOMIC DNA]</scope>
    <source>
        <strain evidence="2 3">6</strain>
    </source>
</reference>
<dbReference type="HOGENOM" id="CLU_048251_2_0_9"/>
<dbReference type="PANTHER" id="PTHR33434:SF2">
    <property type="entry name" value="FATTY ACID-BINDING PROTEIN TM_1468"/>
    <property type="match status" value="1"/>
</dbReference>
<evidence type="ECO:0000313" key="3">
    <source>
        <dbReference type="Proteomes" id="UP000005753"/>
    </source>
</evidence>
<dbReference type="NCBIfam" id="TIGR00762">
    <property type="entry name" value="DegV"/>
    <property type="match status" value="1"/>
</dbReference>
<dbReference type="PROSITE" id="PS51482">
    <property type="entry name" value="DEGV"/>
    <property type="match status" value="1"/>
</dbReference>
<sequence>MRIISDSSCDILTLQDAEFAAVPLEIYTDERRFVDDDNIDVHELLDYLEKYNGRSYTACPGTQRWVDAFQDSEEIYVVTMTSGLSGTFNSAQAAKKMYLETHPGAKILIVDTLSTSAEQLLVIEKIRDLKKEGKSFEEVEKEISSYLRKTHLFFAFESLHNFAQNGRVPKLLAQAIGVLGISIIGTASEEGKVESIGKCRGKKKVIANLITQLVKAGYTGGKVNVTHVENKELAEAFREKLMEKFPLAEVAIRPARGLVAYYGERGGMIVGCECT</sequence>
<dbReference type="InterPro" id="IPR050270">
    <property type="entry name" value="DegV_domain_contain"/>
</dbReference>
<dbReference type="Pfam" id="PF02645">
    <property type="entry name" value="DegV"/>
    <property type="match status" value="1"/>
</dbReference>